<dbReference type="PANTHER" id="PTHR43108">
    <property type="entry name" value="N-ACETYLGLUCOSAMINE-6-SULFATASE FAMILY MEMBER"/>
    <property type="match status" value="1"/>
</dbReference>
<dbReference type="PROSITE" id="PS51318">
    <property type="entry name" value="TAT"/>
    <property type="match status" value="1"/>
</dbReference>
<dbReference type="RefSeq" id="WP_034879658.1">
    <property type="nucleotide sequence ID" value="NZ_JOKG01000007.1"/>
</dbReference>
<name>A0A081MYY6_9GAMM</name>
<keyword evidence="6" id="KW-1185">Reference proteome</keyword>
<dbReference type="GO" id="GO:0016787">
    <property type="term" value="F:hydrolase activity"/>
    <property type="evidence" value="ECO:0007669"/>
    <property type="project" value="UniProtKB-KW"/>
</dbReference>
<proteinExistence type="inferred from homology"/>
<evidence type="ECO:0000256" key="1">
    <source>
        <dbReference type="ARBA" id="ARBA00008779"/>
    </source>
</evidence>
<dbReference type="eggNOG" id="COG3119">
    <property type="taxonomic scope" value="Bacteria"/>
</dbReference>
<keyword evidence="2" id="KW-0378">Hydrolase</keyword>
<dbReference type="InterPro" id="IPR032506">
    <property type="entry name" value="SGSH_C"/>
</dbReference>
<dbReference type="Gene3D" id="3.40.720.10">
    <property type="entry name" value="Alkaline Phosphatase, subunit A"/>
    <property type="match status" value="2"/>
</dbReference>
<dbReference type="AlphaFoldDB" id="A0A081MYY6"/>
<dbReference type="InterPro" id="IPR024607">
    <property type="entry name" value="Sulfatase_CS"/>
</dbReference>
<feature type="domain" description="N-sulphoglucosamine sulphohydrolase C-terminal" evidence="4">
    <location>
        <begin position="389"/>
        <end position="547"/>
    </location>
</feature>
<dbReference type="SUPFAM" id="SSF53649">
    <property type="entry name" value="Alkaline phosphatase-like"/>
    <property type="match status" value="1"/>
</dbReference>
<dbReference type="Proteomes" id="UP000028006">
    <property type="component" value="Unassembled WGS sequence"/>
</dbReference>
<evidence type="ECO:0000313" key="5">
    <source>
        <dbReference type="EMBL" id="KEQ11409.1"/>
    </source>
</evidence>
<sequence length="575" mass="66455">MDFTRSAFLTGAGALLTAAALSVQAATAVQTQPNIVFIFSDDHSTRAISSYGSDLVPTPNIDRIAQDGALFQNSFVANSICQPSRATVMTGKHSHLNGVIDNTSRWNPDQTIFPKLMEEAGYQTALVGKWHMQPTPVNEFGYATVLSGSGGQGTFYQPEFINNKGESYTVEGYSADIITDKSIDWLENSREEGQPFLLKVQYKAPHTPRRPSLEHLETFKDHVFPEPETLHDDYSTRGEHADKAWMELYGMNHEGINAFPPAATTPERAKIREDWFASMNEHQRWAHDSWMNRMTEEQRDAWHAAYDDMNSEYWEKIQTEPYKRVYRRLTPEEKKPRTQMMYQRFMKEYAGTVVSMDDSIGRLLDYLEANDLVENTIVVYSSDQSFFIGEHGWAEKRYMYEEGLKMPFIIRWPGHIEPGLRPDAMIQNIDYGPTFMAAAGMEAPDEMQGLSFLDVLKGEMTDEQWQEGRNRIYYHYYMQGAHNVPRHDGVRTEDYKLIHFYSENDGKGLYEMYDLNTDPHEMNNIFENPEYKEVRDNMMKELEGAREEYEVPDDVYVAPFPYMNAEERRRLGYDS</sequence>
<dbReference type="EMBL" id="JOKG01000007">
    <property type="protein sequence ID" value="KEQ11409.1"/>
    <property type="molecule type" value="Genomic_DNA"/>
</dbReference>
<organism evidence="5 6">
    <name type="scientific">Endozoicomonas montiporae</name>
    <dbReference type="NCBI Taxonomy" id="1027273"/>
    <lineage>
        <taxon>Bacteria</taxon>
        <taxon>Pseudomonadati</taxon>
        <taxon>Pseudomonadota</taxon>
        <taxon>Gammaproteobacteria</taxon>
        <taxon>Oceanospirillales</taxon>
        <taxon>Endozoicomonadaceae</taxon>
        <taxon>Endozoicomonas</taxon>
    </lineage>
</organism>
<reference evidence="5 6" key="1">
    <citation type="submission" date="2014-06" db="EMBL/GenBank/DDBJ databases">
        <title>Whole Genome Sequences of Three Symbiotic Endozoicomonas Bacteria.</title>
        <authorList>
            <person name="Neave M.J."/>
            <person name="Apprill A."/>
            <person name="Voolstra C.R."/>
        </authorList>
    </citation>
    <scope>NUCLEOTIDE SEQUENCE [LARGE SCALE GENOMIC DNA]</scope>
    <source>
        <strain evidence="5 6">LMG 24815</strain>
    </source>
</reference>
<evidence type="ECO:0000259" key="4">
    <source>
        <dbReference type="Pfam" id="PF16347"/>
    </source>
</evidence>
<keyword evidence="3" id="KW-0732">Signal</keyword>
<evidence type="ECO:0000256" key="2">
    <source>
        <dbReference type="ARBA" id="ARBA00022801"/>
    </source>
</evidence>
<protein>
    <submittedName>
        <fullName evidence="5">Mucin-desulfating sulfatase (N-acetylglucosamine-6-sulfatase)</fullName>
    </submittedName>
</protein>
<comment type="caution">
    <text evidence="5">The sequence shown here is derived from an EMBL/GenBank/DDBJ whole genome shotgun (WGS) entry which is preliminary data.</text>
</comment>
<dbReference type="PANTHER" id="PTHR43108:SF6">
    <property type="entry name" value="N-SULPHOGLUCOSAMINE SULPHOHYDROLASE"/>
    <property type="match status" value="1"/>
</dbReference>
<comment type="similarity">
    <text evidence="1">Belongs to the sulfatase family.</text>
</comment>
<dbReference type="PROSITE" id="PS00149">
    <property type="entry name" value="SULFATASE_2"/>
    <property type="match status" value="1"/>
</dbReference>
<dbReference type="Pfam" id="PF16347">
    <property type="entry name" value="SGSH_C"/>
    <property type="match status" value="1"/>
</dbReference>
<dbReference type="InterPro" id="IPR006311">
    <property type="entry name" value="TAT_signal"/>
</dbReference>
<dbReference type="CDD" id="cd16031">
    <property type="entry name" value="G6S_like"/>
    <property type="match status" value="1"/>
</dbReference>
<feature type="chain" id="PRO_5001760419" evidence="3">
    <location>
        <begin position="26"/>
        <end position="575"/>
    </location>
</feature>
<gene>
    <name evidence="5" type="ORF">GZ77_25200</name>
</gene>
<evidence type="ECO:0000256" key="3">
    <source>
        <dbReference type="SAM" id="SignalP"/>
    </source>
</evidence>
<evidence type="ECO:0000313" key="6">
    <source>
        <dbReference type="Proteomes" id="UP000028006"/>
    </source>
</evidence>
<feature type="signal peptide" evidence="3">
    <location>
        <begin position="1"/>
        <end position="25"/>
    </location>
</feature>
<dbReference type="InterPro" id="IPR017850">
    <property type="entry name" value="Alkaline_phosphatase_core_sf"/>
</dbReference>
<accession>A0A081MYY6</accession>